<feature type="transmembrane region" description="Helical" evidence="5">
    <location>
        <begin position="120"/>
        <end position="140"/>
    </location>
</feature>
<evidence type="ECO:0000256" key="2">
    <source>
        <dbReference type="ARBA" id="ARBA00022692"/>
    </source>
</evidence>
<dbReference type="InterPro" id="IPR011701">
    <property type="entry name" value="MFS"/>
</dbReference>
<feature type="transmembrane region" description="Helical" evidence="5">
    <location>
        <begin position="178"/>
        <end position="202"/>
    </location>
</feature>
<evidence type="ECO:0000256" key="5">
    <source>
        <dbReference type="SAM" id="Phobius"/>
    </source>
</evidence>
<dbReference type="Gene3D" id="1.20.1250.20">
    <property type="entry name" value="MFS general substrate transporter like domains"/>
    <property type="match status" value="2"/>
</dbReference>
<evidence type="ECO:0000256" key="3">
    <source>
        <dbReference type="ARBA" id="ARBA00022989"/>
    </source>
</evidence>
<evidence type="ECO:0000313" key="8">
    <source>
        <dbReference type="Proteomes" id="UP001230145"/>
    </source>
</evidence>
<evidence type="ECO:0000256" key="4">
    <source>
        <dbReference type="ARBA" id="ARBA00023136"/>
    </source>
</evidence>
<protein>
    <submittedName>
        <fullName evidence="7">OFA family oxalate/formate antiporter-like MFS transporter</fullName>
    </submittedName>
</protein>
<feature type="transmembrane region" description="Helical" evidence="5">
    <location>
        <begin position="152"/>
        <end position="172"/>
    </location>
</feature>
<dbReference type="PANTHER" id="PTHR11360:SF304">
    <property type="entry name" value="MFS DOMAIN-CONTAINING PROTEIN"/>
    <property type="match status" value="1"/>
</dbReference>
<feature type="domain" description="Major facilitator superfamily (MFS) profile" evidence="6">
    <location>
        <begin position="29"/>
        <end position="431"/>
    </location>
</feature>
<dbReference type="RefSeq" id="WP_296929759.1">
    <property type="nucleotide sequence ID" value="NZ_CP133407.1"/>
</dbReference>
<feature type="transmembrane region" description="Helical" evidence="5">
    <location>
        <begin position="338"/>
        <end position="359"/>
    </location>
</feature>
<reference evidence="7 8" key="1">
    <citation type="submission" date="2023-07" db="EMBL/GenBank/DDBJ databases">
        <title>Sequencing the genomes of 1000 actinobacteria strains.</title>
        <authorList>
            <person name="Klenk H.-P."/>
        </authorList>
    </citation>
    <scope>NUCLEOTIDE SEQUENCE [LARGE SCALE GENOMIC DNA]</scope>
    <source>
        <strain evidence="7 8">DSM 19515</strain>
    </source>
</reference>
<keyword evidence="3 5" id="KW-1133">Transmembrane helix</keyword>
<keyword evidence="2 5" id="KW-0812">Transmembrane</keyword>
<name>A0ABT9PK65_9ACTO</name>
<feature type="transmembrane region" description="Helical" evidence="5">
    <location>
        <begin position="371"/>
        <end position="393"/>
    </location>
</feature>
<keyword evidence="4 5" id="KW-0472">Membrane</keyword>
<feature type="transmembrane region" description="Helical" evidence="5">
    <location>
        <begin position="277"/>
        <end position="296"/>
    </location>
</feature>
<proteinExistence type="predicted"/>
<dbReference type="SUPFAM" id="SSF103473">
    <property type="entry name" value="MFS general substrate transporter"/>
    <property type="match status" value="1"/>
</dbReference>
<dbReference type="InterPro" id="IPR050327">
    <property type="entry name" value="Proton-linked_MCT"/>
</dbReference>
<keyword evidence="8" id="KW-1185">Reference proteome</keyword>
<dbReference type="Proteomes" id="UP001230145">
    <property type="component" value="Unassembled WGS sequence"/>
</dbReference>
<gene>
    <name evidence="7" type="ORF">J2S45_001792</name>
</gene>
<feature type="transmembrane region" description="Helical" evidence="5">
    <location>
        <begin position="97"/>
        <end position="114"/>
    </location>
</feature>
<dbReference type="EMBL" id="JAUSQL010000001">
    <property type="protein sequence ID" value="MDP9833113.1"/>
    <property type="molecule type" value="Genomic_DNA"/>
</dbReference>
<feature type="transmembrane region" description="Helical" evidence="5">
    <location>
        <begin position="67"/>
        <end position="85"/>
    </location>
</feature>
<accession>A0ABT9PK65</accession>
<dbReference type="InterPro" id="IPR020846">
    <property type="entry name" value="MFS_dom"/>
</dbReference>
<evidence type="ECO:0000259" key="6">
    <source>
        <dbReference type="PROSITE" id="PS50850"/>
    </source>
</evidence>
<comment type="subcellular location">
    <subcellularLocation>
        <location evidence="1">Cell membrane</location>
        <topology evidence="1">Multi-pass membrane protein</topology>
    </subcellularLocation>
</comment>
<organism evidence="7 8">
    <name type="scientific">Trueperella abortisuis</name>
    <dbReference type="NCBI Taxonomy" id="445930"/>
    <lineage>
        <taxon>Bacteria</taxon>
        <taxon>Bacillati</taxon>
        <taxon>Actinomycetota</taxon>
        <taxon>Actinomycetes</taxon>
        <taxon>Actinomycetales</taxon>
        <taxon>Actinomycetaceae</taxon>
        <taxon>Trueperella</taxon>
    </lineage>
</organism>
<feature type="transmembrane region" description="Helical" evidence="5">
    <location>
        <begin position="317"/>
        <end position="332"/>
    </location>
</feature>
<feature type="transmembrane region" description="Helical" evidence="5">
    <location>
        <begin position="405"/>
        <end position="426"/>
    </location>
</feature>
<sequence>MSNVSTSQASPSRPVRADHAGYERYARRAVIGSALSTFWSGALIFGYPGVMKSIWADKFDATPGQLGWVMTFVVLSLGIFTFFAGKWHMALGTRRSYLVGTCVLVACMLIVIYAPNIWFIYLFAFLNGTASCFVYSPSLATVQNWYPNRRGLVTGIVNLVFGLSAAVMSPLFKVMFDAWGYAGMGWALIVAIVVTNLIAAAITEMPDRTALTESQKLARTAMMSASTTSGAALAPAPDVEPKVAVRTRSFWFIWLAWCFMGAAGISMVTLSTGYGEFLSVSGYAVAGVALLTAFNLTNGFSRIVAGALSDVIGRNRLGALTFAAAAVGYFALPFTHNTLALCVMCGLVGFAFGTLFAITAPLGTDLFGLKYFGVIFGYIFTAYGFVGGLVGPLLSSYVLGKTGSFTVVFSYLGVFCLLAAFFIILAKPRERGSR</sequence>
<feature type="transmembrane region" description="Helical" evidence="5">
    <location>
        <begin position="250"/>
        <end position="271"/>
    </location>
</feature>
<evidence type="ECO:0000256" key="1">
    <source>
        <dbReference type="ARBA" id="ARBA00004651"/>
    </source>
</evidence>
<dbReference type="InterPro" id="IPR036259">
    <property type="entry name" value="MFS_trans_sf"/>
</dbReference>
<dbReference type="PANTHER" id="PTHR11360">
    <property type="entry name" value="MONOCARBOXYLATE TRANSPORTER"/>
    <property type="match status" value="1"/>
</dbReference>
<dbReference type="Pfam" id="PF07690">
    <property type="entry name" value="MFS_1"/>
    <property type="match status" value="1"/>
</dbReference>
<comment type="caution">
    <text evidence="7">The sequence shown here is derived from an EMBL/GenBank/DDBJ whole genome shotgun (WGS) entry which is preliminary data.</text>
</comment>
<dbReference type="PROSITE" id="PS50850">
    <property type="entry name" value="MFS"/>
    <property type="match status" value="1"/>
</dbReference>
<evidence type="ECO:0000313" key="7">
    <source>
        <dbReference type="EMBL" id="MDP9833113.1"/>
    </source>
</evidence>
<feature type="transmembrane region" description="Helical" evidence="5">
    <location>
        <begin position="29"/>
        <end position="47"/>
    </location>
</feature>